<dbReference type="GO" id="GO:0006979">
    <property type="term" value="P:response to oxidative stress"/>
    <property type="evidence" value="ECO:0007669"/>
    <property type="project" value="InterPro"/>
</dbReference>
<proteinExistence type="predicted"/>
<dbReference type="InterPro" id="IPR010255">
    <property type="entry name" value="Haem_peroxidase_sf"/>
</dbReference>
<dbReference type="Gene3D" id="1.10.640.10">
    <property type="entry name" value="Haem peroxidase domain superfamily, animal type"/>
    <property type="match status" value="1"/>
</dbReference>
<accession>A0AAN8X9J9</accession>
<dbReference type="GO" id="GO:0004601">
    <property type="term" value="F:peroxidase activity"/>
    <property type="evidence" value="ECO:0007669"/>
    <property type="project" value="UniProtKB-KW"/>
</dbReference>
<evidence type="ECO:0000313" key="2">
    <source>
        <dbReference type="EMBL" id="KAK7076393.1"/>
    </source>
</evidence>
<dbReference type="InterPro" id="IPR037120">
    <property type="entry name" value="Haem_peroxidase_sf_animal"/>
</dbReference>
<dbReference type="InterPro" id="IPR019791">
    <property type="entry name" value="Haem_peroxidase_animal"/>
</dbReference>
<comment type="caution">
    <text evidence="2">The sequence shown here is derived from an EMBL/GenBank/DDBJ whole genome shotgun (WGS) entry which is preliminary data.</text>
</comment>
<sequence>MNSSMLYAQQTRPSALLEGLVNTPTQAADSFLVHTLINKLFAGRDDPVGLDLMALNIQRGRDHGLPPYNAWREACELQPISDFSDLASVMSSSVAFVFQRVYRRVDDIDLFPAGLAEDALEGGLLGPTFTCILGQQFSDLRRGDRFWYERKNQPKPFSQEQLQSLRSQSLSSLLCQHSDLDYIQPMPFYTVDHPRNRPKLCSSYPALDTRLWKERQDPATESL</sequence>
<dbReference type="AlphaFoldDB" id="A0AAN8X9J9"/>
<keyword evidence="3" id="KW-1185">Reference proteome</keyword>
<organism evidence="2 3">
    <name type="scientific">Halocaridina rubra</name>
    <name type="common">Hawaiian red shrimp</name>
    <dbReference type="NCBI Taxonomy" id="373956"/>
    <lineage>
        <taxon>Eukaryota</taxon>
        <taxon>Metazoa</taxon>
        <taxon>Ecdysozoa</taxon>
        <taxon>Arthropoda</taxon>
        <taxon>Crustacea</taxon>
        <taxon>Multicrustacea</taxon>
        <taxon>Malacostraca</taxon>
        <taxon>Eumalacostraca</taxon>
        <taxon>Eucarida</taxon>
        <taxon>Decapoda</taxon>
        <taxon>Pleocyemata</taxon>
        <taxon>Caridea</taxon>
        <taxon>Atyoidea</taxon>
        <taxon>Atyidae</taxon>
        <taxon>Halocaridina</taxon>
    </lineage>
</organism>
<evidence type="ECO:0000256" key="1">
    <source>
        <dbReference type="ARBA" id="ARBA00022559"/>
    </source>
</evidence>
<keyword evidence="1" id="KW-0575">Peroxidase</keyword>
<keyword evidence="1" id="KW-0560">Oxidoreductase</keyword>
<dbReference type="PROSITE" id="PS50292">
    <property type="entry name" value="PEROXIDASE_3"/>
    <property type="match status" value="1"/>
</dbReference>
<name>A0AAN8X9J9_HALRR</name>
<gene>
    <name evidence="2" type="ORF">SK128_013338</name>
</gene>
<evidence type="ECO:0008006" key="4">
    <source>
        <dbReference type="Google" id="ProtNLM"/>
    </source>
</evidence>
<dbReference type="GO" id="GO:0020037">
    <property type="term" value="F:heme binding"/>
    <property type="evidence" value="ECO:0007669"/>
    <property type="project" value="InterPro"/>
</dbReference>
<evidence type="ECO:0000313" key="3">
    <source>
        <dbReference type="Proteomes" id="UP001381693"/>
    </source>
</evidence>
<dbReference type="PANTHER" id="PTHR11475:SF134">
    <property type="entry name" value="LD42267P"/>
    <property type="match status" value="1"/>
</dbReference>
<dbReference type="Pfam" id="PF03098">
    <property type="entry name" value="An_peroxidase"/>
    <property type="match status" value="1"/>
</dbReference>
<protein>
    <recommendedName>
        <fullName evidence="4">Peroxidase</fullName>
    </recommendedName>
</protein>
<dbReference type="EMBL" id="JAXCGZ010009692">
    <property type="protein sequence ID" value="KAK7076393.1"/>
    <property type="molecule type" value="Genomic_DNA"/>
</dbReference>
<dbReference type="Proteomes" id="UP001381693">
    <property type="component" value="Unassembled WGS sequence"/>
</dbReference>
<reference evidence="2 3" key="1">
    <citation type="submission" date="2023-11" db="EMBL/GenBank/DDBJ databases">
        <title>Halocaridina rubra genome assembly.</title>
        <authorList>
            <person name="Smith C."/>
        </authorList>
    </citation>
    <scope>NUCLEOTIDE SEQUENCE [LARGE SCALE GENOMIC DNA]</scope>
    <source>
        <strain evidence="2">EP-1</strain>
        <tissue evidence="2">Whole</tissue>
    </source>
</reference>
<dbReference type="SUPFAM" id="SSF48113">
    <property type="entry name" value="Heme-dependent peroxidases"/>
    <property type="match status" value="1"/>
</dbReference>
<dbReference type="PANTHER" id="PTHR11475">
    <property type="entry name" value="OXIDASE/PEROXIDASE"/>
    <property type="match status" value="1"/>
</dbReference>